<reference evidence="6" key="1">
    <citation type="journal article" date="2019" name="Int. J. Syst. Evol. Microbiol.">
        <title>The Global Catalogue of Microorganisms (GCM) 10K type strain sequencing project: providing services to taxonomists for standard genome sequencing and annotation.</title>
        <authorList>
            <consortium name="The Broad Institute Genomics Platform"/>
            <consortium name="The Broad Institute Genome Sequencing Center for Infectious Disease"/>
            <person name="Wu L."/>
            <person name="Ma J."/>
        </authorList>
    </citation>
    <scope>NUCLEOTIDE SEQUENCE [LARGE SCALE GENOMIC DNA]</scope>
    <source>
        <strain evidence="6">CGMCC 1.15475</strain>
    </source>
</reference>
<accession>A0ABW4QG48</accession>
<dbReference type="SUPFAM" id="SSF51735">
    <property type="entry name" value="NAD(P)-binding Rossmann-fold domains"/>
    <property type="match status" value="1"/>
</dbReference>
<keyword evidence="6" id="KW-1185">Reference proteome</keyword>
<dbReference type="PRINTS" id="PR00080">
    <property type="entry name" value="SDRFAMILY"/>
</dbReference>
<feature type="domain" description="Ketoreductase" evidence="4">
    <location>
        <begin position="29"/>
        <end position="208"/>
    </location>
</feature>
<sequence>MKSGKWLDAAMFPAIPCNLERLYKHLHGKTILITGASSGIGKELALLLADADVHLVLTARREALLTDLQKEIAPKAAKVTVIPADLREDAGLEKVSAGLHALPEGLDVMVSNAGLSINRNIFQSLDRPHDFSRTMAINYFAPVRLLLSAIPLLEKNNGHILNVSTINALMTPMPDWAAYQASKAAFDTWLRSAAPELKQRGISISSVYLPLVRTPMIEPTRNYRNAPALTVNHAAGLIARTLYTQKRTVRPWWMLAAGAASVFVRHAPTSAQGGNAHGRD</sequence>
<evidence type="ECO:0000256" key="1">
    <source>
        <dbReference type="ARBA" id="ARBA00006484"/>
    </source>
</evidence>
<protein>
    <submittedName>
        <fullName evidence="5">SDR family NAD(P)-dependent oxidoreductase</fullName>
    </submittedName>
</protein>
<dbReference type="InterPro" id="IPR036291">
    <property type="entry name" value="NAD(P)-bd_dom_sf"/>
</dbReference>
<dbReference type="EMBL" id="JBHUFW010000004">
    <property type="protein sequence ID" value="MFD1862552.1"/>
    <property type="molecule type" value="Genomic_DNA"/>
</dbReference>
<dbReference type="PANTHER" id="PTHR44196:SF1">
    <property type="entry name" value="DEHYDROGENASE_REDUCTASE SDR FAMILY MEMBER 7B"/>
    <property type="match status" value="1"/>
</dbReference>
<gene>
    <name evidence="5" type="ORF">ACFSDB_06395</name>
</gene>
<dbReference type="PRINTS" id="PR00081">
    <property type="entry name" value="GDHRDH"/>
</dbReference>
<dbReference type="CDD" id="cd05233">
    <property type="entry name" value="SDR_c"/>
    <property type="match status" value="1"/>
</dbReference>
<evidence type="ECO:0000313" key="5">
    <source>
        <dbReference type="EMBL" id="MFD1862552.1"/>
    </source>
</evidence>
<dbReference type="Proteomes" id="UP001597273">
    <property type="component" value="Unassembled WGS sequence"/>
</dbReference>
<dbReference type="Pfam" id="PF00106">
    <property type="entry name" value="adh_short"/>
    <property type="match status" value="1"/>
</dbReference>
<dbReference type="Gene3D" id="3.40.50.720">
    <property type="entry name" value="NAD(P)-binding Rossmann-like Domain"/>
    <property type="match status" value="1"/>
</dbReference>
<dbReference type="PANTHER" id="PTHR44196">
    <property type="entry name" value="DEHYDROGENASE/REDUCTASE SDR FAMILY MEMBER 7B"/>
    <property type="match status" value="1"/>
</dbReference>
<dbReference type="SMART" id="SM00822">
    <property type="entry name" value="PKS_KR"/>
    <property type="match status" value="1"/>
</dbReference>
<evidence type="ECO:0000259" key="4">
    <source>
        <dbReference type="SMART" id="SM00822"/>
    </source>
</evidence>
<evidence type="ECO:0000256" key="2">
    <source>
        <dbReference type="ARBA" id="ARBA00023002"/>
    </source>
</evidence>
<name>A0ABW4QG48_9BACL</name>
<proteinExistence type="inferred from homology"/>
<dbReference type="InterPro" id="IPR002347">
    <property type="entry name" value="SDR_fam"/>
</dbReference>
<dbReference type="RefSeq" id="WP_204892410.1">
    <property type="nucleotide sequence ID" value="NZ_JBHUFW010000004.1"/>
</dbReference>
<comment type="similarity">
    <text evidence="1 3">Belongs to the short-chain dehydrogenases/reductases (SDR) family.</text>
</comment>
<comment type="caution">
    <text evidence="5">The sequence shown here is derived from an EMBL/GenBank/DDBJ whole genome shotgun (WGS) entry which is preliminary data.</text>
</comment>
<evidence type="ECO:0000313" key="6">
    <source>
        <dbReference type="Proteomes" id="UP001597273"/>
    </source>
</evidence>
<evidence type="ECO:0000256" key="3">
    <source>
        <dbReference type="RuleBase" id="RU000363"/>
    </source>
</evidence>
<keyword evidence="2" id="KW-0560">Oxidoreductase</keyword>
<dbReference type="InterPro" id="IPR057326">
    <property type="entry name" value="KR_dom"/>
</dbReference>
<organism evidence="5 6">
    <name type="scientific">Planococcus chinensis</name>
    <dbReference type="NCBI Taxonomy" id="272917"/>
    <lineage>
        <taxon>Bacteria</taxon>
        <taxon>Bacillati</taxon>
        <taxon>Bacillota</taxon>
        <taxon>Bacilli</taxon>
        <taxon>Bacillales</taxon>
        <taxon>Caryophanaceae</taxon>
        <taxon>Planococcus</taxon>
    </lineage>
</organism>